<name>X1L288_9ZZZZ</name>
<gene>
    <name evidence="1" type="ORF">S06H3_18172</name>
</gene>
<proteinExistence type="predicted"/>
<evidence type="ECO:0000313" key="1">
    <source>
        <dbReference type="EMBL" id="GAI13078.1"/>
    </source>
</evidence>
<dbReference type="AlphaFoldDB" id="X1L288"/>
<dbReference type="EMBL" id="BARV01009166">
    <property type="protein sequence ID" value="GAI13078.1"/>
    <property type="molecule type" value="Genomic_DNA"/>
</dbReference>
<reference evidence="1" key="1">
    <citation type="journal article" date="2014" name="Front. Microbiol.">
        <title>High frequency of phylogenetically diverse reductive dehalogenase-homologous genes in deep subseafloor sedimentary metagenomes.</title>
        <authorList>
            <person name="Kawai M."/>
            <person name="Futagami T."/>
            <person name="Toyoda A."/>
            <person name="Takaki Y."/>
            <person name="Nishi S."/>
            <person name="Hori S."/>
            <person name="Arai W."/>
            <person name="Tsubouchi T."/>
            <person name="Morono Y."/>
            <person name="Uchiyama I."/>
            <person name="Ito T."/>
            <person name="Fujiyama A."/>
            <person name="Inagaki F."/>
            <person name="Takami H."/>
        </authorList>
    </citation>
    <scope>NUCLEOTIDE SEQUENCE</scope>
    <source>
        <strain evidence="1">Expedition CK06-06</strain>
    </source>
</reference>
<sequence length="227" mass="25730">MSFPCNQSHETDLVSISKNGERKDDALFMFDLIRVSTIAEDIVDYYIWLFGETRTLYGFNTYLPSFDIEKSDYISISSTGFERLNRLPVTIRDLVRNFGSGKNYSINTISMLGESIRHKTFVNLIEDYIVCSDNLDIDFGFDSSFDDIVNVSDELLVNQGKFFEENVALSDLLSSLIIFDDDQIDTVLALDELTTHHSFSLEDEVVINESFAIAQELCWGACGWGAP</sequence>
<organism evidence="1">
    <name type="scientific">marine sediment metagenome</name>
    <dbReference type="NCBI Taxonomy" id="412755"/>
    <lineage>
        <taxon>unclassified sequences</taxon>
        <taxon>metagenomes</taxon>
        <taxon>ecological metagenomes</taxon>
    </lineage>
</organism>
<accession>X1L288</accession>
<comment type="caution">
    <text evidence="1">The sequence shown here is derived from an EMBL/GenBank/DDBJ whole genome shotgun (WGS) entry which is preliminary data.</text>
</comment>
<protein>
    <submittedName>
        <fullName evidence="1">Uncharacterized protein</fullName>
    </submittedName>
</protein>
<feature type="non-terminal residue" evidence="1">
    <location>
        <position position="227"/>
    </location>
</feature>